<evidence type="ECO:0000313" key="2">
    <source>
        <dbReference type="Proteomes" id="UP000799118"/>
    </source>
</evidence>
<organism evidence="1 2">
    <name type="scientific">Gymnopus androsaceus JB14</name>
    <dbReference type="NCBI Taxonomy" id="1447944"/>
    <lineage>
        <taxon>Eukaryota</taxon>
        <taxon>Fungi</taxon>
        <taxon>Dikarya</taxon>
        <taxon>Basidiomycota</taxon>
        <taxon>Agaricomycotina</taxon>
        <taxon>Agaricomycetes</taxon>
        <taxon>Agaricomycetidae</taxon>
        <taxon>Agaricales</taxon>
        <taxon>Marasmiineae</taxon>
        <taxon>Omphalotaceae</taxon>
        <taxon>Gymnopus</taxon>
    </lineage>
</organism>
<sequence length="168" mass="18678">MLVLSLLTTLLYLYIFLSFSVLARHNRKSLSRQHSQQNVHFKEALASRDISLRNISFPELILTRRDGTKYVFMHHVRGLRNLRSLKHLTDLLHFIASDRVLDNYNDFVGAETATITVAATSTVTSTSTTSITASAATTTTTSAASSASGQCIAEDRGDLRVRVTTMMR</sequence>
<gene>
    <name evidence="1" type="ORF">BT96DRAFT_1016174</name>
</gene>
<dbReference type="Proteomes" id="UP000799118">
    <property type="component" value="Unassembled WGS sequence"/>
</dbReference>
<keyword evidence="2" id="KW-1185">Reference proteome</keyword>
<protein>
    <submittedName>
        <fullName evidence="1">Uncharacterized protein</fullName>
    </submittedName>
</protein>
<proteinExistence type="predicted"/>
<dbReference type="EMBL" id="ML769415">
    <property type="protein sequence ID" value="KAE9404584.1"/>
    <property type="molecule type" value="Genomic_DNA"/>
</dbReference>
<dbReference type="AlphaFoldDB" id="A0A6A4I6Y8"/>
<reference evidence="1" key="1">
    <citation type="journal article" date="2019" name="Environ. Microbiol.">
        <title>Fungal ecological strategies reflected in gene transcription - a case study of two litter decomposers.</title>
        <authorList>
            <person name="Barbi F."/>
            <person name="Kohler A."/>
            <person name="Barry K."/>
            <person name="Baskaran P."/>
            <person name="Daum C."/>
            <person name="Fauchery L."/>
            <person name="Ihrmark K."/>
            <person name="Kuo A."/>
            <person name="LaButti K."/>
            <person name="Lipzen A."/>
            <person name="Morin E."/>
            <person name="Grigoriev I.V."/>
            <person name="Henrissat B."/>
            <person name="Lindahl B."/>
            <person name="Martin F."/>
        </authorList>
    </citation>
    <scope>NUCLEOTIDE SEQUENCE</scope>
    <source>
        <strain evidence="1">JB14</strain>
    </source>
</reference>
<accession>A0A6A4I6Y8</accession>
<evidence type="ECO:0000313" key="1">
    <source>
        <dbReference type="EMBL" id="KAE9404584.1"/>
    </source>
</evidence>
<name>A0A6A4I6Y8_9AGAR</name>